<evidence type="ECO:0000313" key="6">
    <source>
        <dbReference type="Proteomes" id="UP000006352"/>
    </source>
</evidence>
<dbReference type="InterPro" id="IPR029063">
    <property type="entry name" value="SAM-dependent_MTases_sf"/>
</dbReference>
<dbReference type="PANTHER" id="PTHR13778:SF47">
    <property type="entry name" value="LIPOPOLYSACCHARIDE 1,3-GALACTOSYLTRANSFERASE"/>
    <property type="match status" value="1"/>
</dbReference>
<dbReference type="STRING" id="599839.J4GS78"/>
<keyword evidence="6" id="KW-1185">Reference proteome</keyword>
<dbReference type="Gene3D" id="3.40.50.150">
    <property type="entry name" value="Vaccinia Virus protein VP39"/>
    <property type="match status" value="1"/>
</dbReference>
<sequence>MPLKMSNFDEATPSFNFTATQDWFSFNIETWRSLFKFVQSPNPRVLEIGSWEGRSAVFLLTELCAGGGEIVCADHFDLMKTTAGRERYQKVVHNLSLTGKPFRILDEFSVPALMTLLREEMSSTNPGYDWIYVDGSHEADDTFLDGELVWRLAKQGAVIVFDDYHWDKEPENSIHHPKRGIDAFLTLHAGEFELLSSPLQYQLVLQKTSEMRIGFLSKENIDHGLENVLGYSIHIALTVDSAYAMAAAVVIRSTIVHTTGRLTFYVVDLGLTDEDRGRLEGFSENRDVTIVFISLPTNSITAKHGATFAKIDMIPILPVERVLYLDADVLVRANLQPLWATDLKRNSIAAVTDIGFPMGHEGLQRGSYFNAGVILMNLTKIRHRFNVLKATAEEMMQSKFRDQDALNRHFMNDWLPLSLKWNAQGLGTYASLPSPDRASMDISPMQDPSIVHFTGPVSPALEHVLNPYVQPYTAKPWGYAGAPGNPYKEEWWKLVDQTEWSGWRTSEAYCKANALAKDKAIREAVERFQQKIIESHITL</sequence>
<dbReference type="InterPro" id="IPR050748">
    <property type="entry name" value="Glycosyltrans_8_dom-fam"/>
</dbReference>
<dbReference type="GeneID" id="24098876"/>
<dbReference type="GO" id="GO:0016757">
    <property type="term" value="F:glycosyltransferase activity"/>
    <property type="evidence" value="ECO:0007669"/>
    <property type="project" value="UniProtKB-KW"/>
</dbReference>
<dbReference type="InterPro" id="IPR002495">
    <property type="entry name" value="Glyco_trans_8"/>
</dbReference>
<dbReference type="EMBL" id="HE797137">
    <property type="protein sequence ID" value="CCM03965.1"/>
    <property type="molecule type" value="Genomic_DNA"/>
</dbReference>
<comment type="similarity">
    <text evidence="1">Belongs to the glycosyltransferase 8 family.</text>
</comment>
<dbReference type="InParanoid" id="J4GS78"/>
<dbReference type="OrthoDB" id="2014201at2759"/>
<protein>
    <recommendedName>
        <fullName evidence="7">Glycosyltransferase family 8 protein</fullName>
    </recommendedName>
</protein>
<evidence type="ECO:0000256" key="1">
    <source>
        <dbReference type="ARBA" id="ARBA00006351"/>
    </source>
</evidence>
<reference evidence="5 6" key="1">
    <citation type="journal article" date="2012" name="Appl. Environ. Microbiol.">
        <title>Short-read sequencing for genomic analysis of the brown rot fungus Fibroporia radiculosa.</title>
        <authorList>
            <person name="Tang J.D."/>
            <person name="Perkins A.D."/>
            <person name="Sonstegard T.S."/>
            <person name="Schroeder S.G."/>
            <person name="Burgess S.C."/>
            <person name="Diehl S.V."/>
        </authorList>
    </citation>
    <scope>NUCLEOTIDE SEQUENCE [LARGE SCALE GENOMIC DNA]</scope>
    <source>
        <strain evidence="5 6">TFFH 294</strain>
    </source>
</reference>
<proteinExistence type="inferred from homology"/>
<dbReference type="Gene3D" id="3.90.550.10">
    <property type="entry name" value="Spore Coat Polysaccharide Biosynthesis Protein SpsA, Chain A"/>
    <property type="match status" value="1"/>
</dbReference>
<accession>J4GS78</accession>
<evidence type="ECO:0008006" key="7">
    <source>
        <dbReference type="Google" id="ProtNLM"/>
    </source>
</evidence>
<dbReference type="Pfam" id="PF13578">
    <property type="entry name" value="Methyltransf_24"/>
    <property type="match status" value="1"/>
</dbReference>
<dbReference type="GO" id="GO:0046872">
    <property type="term" value="F:metal ion binding"/>
    <property type="evidence" value="ECO:0007669"/>
    <property type="project" value="UniProtKB-KW"/>
</dbReference>
<evidence type="ECO:0000313" key="5">
    <source>
        <dbReference type="EMBL" id="CCM03965.1"/>
    </source>
</evidence>
<dbReference type="InterPro" id="IPR029044">
    <property type="entry name" value="Nucleotide-diphossugar_trans"/>
</dbReference>
<dbReference type="Proteomes" id="UP000006352">
    <property type="component" value="Unassembled WGS sequence"/>
</dbReference>
<dbReference type="RefSeq" id="XP_012183248.1">
    <property type="nucleotide sequence ID" value="XM_012327858.1"/>
</dbReference>
<dbReference type="CDD" id="cd04194">
    <property type="entry name" value="GT8_A4GalT_like"/>
    <property type="match status" value="1"/>
</dbReference>
<dbReference type="Pfam" id="PF01501">
    <property type="entry name" value="Glyco_transf_8"/>
    <property type="match status" value="1"/>
</dbReference>
<dbReference type="SUPFAM" id="SSF53335">
    <property type="entry name" value="S-adenosyl-L-methionine-dependent methyltransferases"/>
    <property type="match status" value="1"/>
</dbReference>
<gene>
    <name evidence="5" type="ORF">FIBRA_06121</name>
</gene>
<evidence type="ECO:0000256" key="3">
    <source>
        <dbReference type="ARBA" id="ARBA00022679"/>
    </source>
</evidence>
<evidence type="ECO:0000256" key="4">
    <source>
        <dbReference type="ARBA" id="ARBA00022723"/>
    </source>
</evidence>
<evidence type="ECO:0000256" key="2">
    <source>
        <dbReference type="ARBA" id="ARBA00022676"/>
    </source>
</evidence>
<dbReference type="PANTHER" id="PTHR13778">
    <property type="entry name" value="GLYCOSYLTRANSFERASE 8 DOMAIN-CONTAINING PROTEIN"/>
    <property type="match status" value="1"/>
</dbReference>
<keyword evidence="2" id="KW-0328">Glycosyltransferase</keyword>
<keyword evidence="3" id="KW-0808">Transferase</keyword>
<name>J4GS78_9APHY</name>
<dbReference type="AlphaFoldDB" id="J4GS78"/>
<dbReference type="HOGENOM" id="CLU_038385_0_0_1"/>
<dbReference type="SUPFAM" id="SSF53448">
    <property type="entry name" value="Nucleotide-diphospho-sugar transferases"/>
    <property type="match status" value="1"/>
</dbReference>
<organism evidence="5 6">
    <name type="scientific">Fibroporia radiculosa</name>
    <dbReference type="NCBI Taxonomy" id="599839"/>
    <lineage>
        <taxon>Eukaryota</taxon>
        <taxon>Fungi</taxon>
        <taxon>Dikarya</taxon>
        <taxon>Basidiomycota</taxon>
        <taxon>Agaricomycotina</taxon>
        <taxon>Agaricomycetes</taxon>
        <taxon>Polyporales</taxon>
        <taxon>Fibroporiaceae</taxon>
        <taxon>Fibroporia</taxon>
    </lineage>
</organism>
<keyword evidence="4" id="KW-0479">Metal-binding</keyword>